<protein>
    <recommendedName>
        <fullName evidence="1">S1 motif domain-containing protein</fullName>
    </recommendedName>
</protein>
<accession>A0A7S3GQ48</accession>
<dbReference type="GO" id="GO:0003729">
    <property type="term" value="F:mRNA binding"/>
    <property type="evidence" value="ECO:0007669"/>
    <property type="project" value="TreeGrafter"/>
</dbReference>
<dbReference type="InterPro" id="IPR003029">
    <property type="entry name" value="S1_domain"/>
</dbReference>
<dbReference type="AlphaFoldDB" id="A0A7S3GQ48"/>
<organism evidence="2">
    <name type="scientific">Spumella elongata</name>
    <dbReference type="NCBI Taxonomy" id="89044"/>
    <lineage>
        <taxon>Eukaryota</taxon>
        <taxon>Sar</taxon>
        <taxon>Stramenopiles</taxon>
        <taxon>Ochrophyta</taxon>
        <taxon>Chrysophyceae</taxon>
        <taxon>Chromulinales</taxon>
        <taxon>Chromulinaceae</taxon>
        <taxon>Spumella</taxon>
    </lineage>
</organism>
<dbReference type="PROSITE" id="PS50126">
    <property type="entry name" value="S1"/>
    <property type="match status" value="2"/>
</dbReference>
<feature type="domain" description="S1 motif" evidence="1">
    <location>
        <begin position="45"/>
        <end position="118"/>
    </location>
</feature>
<name>A0A7S3GQ48_9STRA</name>
<reference evidence="2" key="1">
    <citation type="submission" date="2021-01" db="EMBL/GenBank/DDBJ databases">
        <authorList>
            <person name="Corre E."/>
            <person name="Pelletier E."/>
            <person name="Niang G."/>
            <person name="Scheremetjew M."/>
            <person name="Finn R."/>
            <person name="Kale V."/>
            <person name="Holt S."/>
            <person name="Cochrane G."/>
            <person name="Meng A."/>
            <person name="Brown T."/>
            <person name="Cohen L."/>
        </authorList>
    </citation>
    <scope>NUCLEOTIDE SEQUENCE</scope>
    <source>
        <strain evidence="2">CCAP 955/1</strain>
    </source>
</reference>
<dbReference type="PANTHER" id="PTHR10724:SF10">
    <property type="entry name" value="S1 RNA-BINDING DOMAIN-CONTAINING PROTEIN 1"/>
    <property type="match status" value="1"/>
</dbReference>
<dbReference type="PANTHER" id="PTHR10724">
    <property type="entry name" value="30S RIBOSOMAL PROTEIN S1"/>
    <property type="match status" value="1"/>
</dbReference>
<dbReference type="GO" id="GO:0006412">
    <property type="term" value="P:translation"/>
    <property type="evidence" value="ECO:0007669"/>
    <property type="project" value="TreeGrafter"/>
</dbReference>
<evidence type="ECO:0000259" key="1">
    <source>
        <dbReference type="PROSITE" id="PS50126"/>
    </source>
</evidence>
<dbReference type="Pfam" id="PF00575">
    <property type="entry name" value="S1"/>
    <property type="match status" value="2"/>
</dbReference>
<dbReference type="InterPro" id="IPR050437">
    <property type="entry name" value="Ribos_protein_bS1-like"/>
</dbReference>
<gene>
    <name evidence="2" type="ORF">SELO1098_LOCUS2224</name>
</gene>
<dbReference type="InterPro" id="IPR012340">
    <property type="entry name" value="NA-bd_OB-fold"/>
</dbReference>
<dbReference type="GO" id="GO:0003735">
    <property type="term" value="F:structural constituent of ribosome"/>
    <property type="evidence" value="ECO:0007669"/>
    <property type="project" value="TreeGrafter"/>
</dbReference>
<evidence type="ECO:0000313" key="2">
    <source>
        <dbReference type="EMBL" id="CAE0273398.1"/>
    </source>
</evidence>
<proteinExistence type="predicted"/>
<dbReference type="SMART" id="SM00316">
    <property type="entry name" value="S1"/>
    <property type="match status" value="1"/>
</dbReference>
<dbReference type="SUPFAM" id="SSF50249">
    <property type="entry name" value="Nucleic acid-binding proteins"/>
    <property type="match status" value="2"/>
</dbReference>
<feature type="domain" description="S1 motif" evidence="1">
    <location>
        <begin position="1"/>
        <end position="27"/>
    </location>
</feature>
<sequence>MLEVGQTVKVRVAEIDLDKNRISLSMRMPDAARASASDFEGVPDDQWFDGVVVTLQNYGAFIKLTSPSGLVAQGLLPNKEIADTFVEDPGEYLEMDMEVKVRIVSIDKEKNRISLSMLQKKEANMKEAAAPAAAEVTA</sequence>
<dbReference type="Gene3D" id="2.40.50.140">
    <property type="entry name" value="Nucleic acid-binding proteins"/>
    <property type="match status" value="2"/>
</dbReference>
<dbReference type="EMBL" id="HBIC01004126">
    <property type="protein sequence ID" value="CAE0273398.1"/>
    <property type="molecule type" value="Transcribed_RNA"/>
</dbReference>